<proteinExistence type="predicted"/>
<keyword evidence="2" id="KW-1185">Reference proteome</keyword>
<reference evidence="1" key="1">
    <citation type="journal article" date="2023" name="Insect Mol. Biol.">
        <title>Genome sequencing provides insights into the evolution of gene families encoding plant cell wall-degrading enzymes in longhorned beetles.</title>
        <authorList>
            <person name="Shin N.R."/>
            <person name="Okamura Y."/>
            <person name="Kirsch R."/>
            <person name="Pauchet Y."/>
        </authorList>
    </citation>
    <scope>NUCLEOTIDE SEQUENCE</scope>
    <source>
        <strain evidence="1">MMC_N1</strain>
    </source>
</reference>
<dbReference type="EMBL" id="JAPWTJ010001662">
    <property type="protein sequence ID" value="KAJ8970161.1"/>
    <property type="molecule type" value="Genomic_DNA"/>
</dbReference>
<protein>
    <submittedName>
        <fullName evidence="1">Uncharacterized protein</fullName>
    </submittedName>
</protein>
<name>A0ABQ9J062_9CUCU</name>
<sequence>MEDGGKGYIKLPMEDISFTEPQTVKVDDSKEIALAYENIDDKESINKIKDTVNKKEEVKDISNKSNDKDCEDIMEALDRAIDNKDEKEAQGEIKETIEIDSDNDSDNGIHLDVVMEEIVSTGDSLDVECIGEQEDISKEDIEEIIPGKNFEIADSQQGHLADELLELLREVEVPQEAKDASNNITSVTTEKCEVKKADEILKMLEEESISDISDVDTSDWNTNLSSSDLEWIDDISNTGYENNIKDTLKCYIPLERIQIDKEEIVKVNRNLNDSVDRLCDISSLLTKKKVHLLSGQTRQI</sequence>
<gene>
    <name evidence="1" type="ORF">NQ317_007223</name>
</gene>
<organism evidence="1 2">
    <name type="scientific">Molorchus minor</name>
    <dbReference type="NCBI Taxonomy" id="1323400"/>
    <lineage>
        <taxon>Eukaryota</taxon>
        <taxon>Metazoa</taxon>
        <taxon>Ecdysozoa</taxon>
        <taxon>Arthropoda</taxon>
        <taxon>Hexapoda</taxon>
        <taxon>Insecta</taxon>
        <taxon>Pterygota</taxon>
        <taxon>Neoptera</taxon>
        <taxon>Endopterygota</taxon>
        <taxon>Coleoptera</taxon>
        <taxon>Polyphaga</taxon>
        <taxon>Cucujiformia</taxon>
        <taxon>Chrysomeloidea</taxon>
        <taxon>Cerambycidae</taxon>
        <taxon>Lamiinae</taxon>
        <taxon>Monochamini</taxon>
        <taxon>Molorchus</taxon>
    </lineage>
</organism>
<accession>A0ABQ9J062</accession>
<evidence type="ECO:0000313" key="1">
    <source>
        <dbReference type="EMBL" id="KAJ8970161.1"/>
    </source>
</evidence>
<evidence type="ECO:0000313" key="2">
    <source>
        <dbReference type="Proteomes" id="UP001162164"/>
    </source>
</evidence>
<comment type="caution">
    <text evidence="1">The sequence shown here is derived from an EMBL/GenBank/DDBJ whole genome shotgun (WGS) entry which is preliminary data.</text>
</comment>
<dbReference type="Proteomes" id="UP001162164">
    <property type="component" value="Unassembled WGS sequence"/>
</dbReference>